<dbReference type="AlphaFoldDB" id="A0A6V8KIN8"/>
<dbReference type="RefSeq" id="WP_173061918.1">
    <property type="nucleotide sequence ID" value="NZ_BAABGO010000042.1"/>
</dbReference>
<comment type="subunit">
    <text evidence="2">Homotetramer.</text>
</comment>
<reference evidence="9 10" key="2">
    <citation type="submission" date="2020-03" db="EMBL/GenBank/DDBJ databases">
        <authorList>
            <person name="Ichikawa N."/>
            <person name="Kimura A."/>
            <person name="Kitahashi Y."/>
            <person name="Uohara A."/>
        </authorList>
    </citation>
    <scope>NUCLEOTIDE SEQUENCE [LARGE SCALE GENOMIC DNA]</scope>
    <source>
        <strain evidence="9 10">NBRC 108639</strain>
    </source>
</reference>
<dbReference type="Gene3D" id="3.40.309.10">
    <property type="entry name" value="Aldehyde Dehydrogenase, Chain A, domain 2"/>
    <property type="match status" value="1"/>
</dbReference>
<reference evidence="9 10" key="1">
    <citation type="submission" date="2020-03" db="EMBL/GenBank/DDBJ databases">
        <title>Whole genome shotgun sequence of Phytohabitans houttuyneae NBRC 108639.</title>
        <authorList>
            <person name="Komaki H."/>
            <person name="Tamura T."/>
        </authorList>
    </citation>
    <scope>NUCLEOTIDE SEQUENCE [LARGE SCALE GENOMIC DNA]</scope>
    <source>
        <strain evidence="9 10">NBRC 108639</strain>
    </source>
</reference>
<dbReference type="InterPro" id="IPR029510">
    <property type="entry name" value="Ald_DH_CS_GLU"/>
</dbReference>
<accession>A0A6V8KIN8</accession>
<keyword evidence="10" id="KW-1185">Reference proteome</keyword>
<dbReference type="Proteomes" id="UP000482800">
    <property type="component" value="Unassembled WGS sequence"/>
</dbReference>
<dbReference type="InterPro" id="IPR016161">
    <property type="entry name" value="Ald_DH/histidinol_DH"/>
</dbReference>
<evidence type="ECO:0000259" key="8">
    <source>
        <dbReference type="Pfam" id="PF00171"/>
    </source>
</evidence>
<protein>
    <recommendedName>
        <fullName evidence="5">aldehyde dehydrogenase (NAD(+))</fullName>
        <ecNumber evidence="5">1.2.1.3</ecNumber>
    </recommendedName>
</protein>
<dbReference type="Gene3D" id="3.40.605.10">
    <property type="entry name" value="Aldehyde Dehydrogenase, Chain A, domain 1"/>
    <property type="match status" value="1"/>
</dbReference>
<evidence type="ECO:0000313" key="9">
    <source>
        <dbReference type="EMBL" id="GFJ81989.1"/>
    </source>
</evidence>
<dbReference type="GO" id="GO:0004029">
    <property type="term" value="F:aldehyde dehydrogenase (NAD+) activity"/>
    <property type="evidence" value="ECO:0007669"/>
    <property type="project" value="UniProtKB-EC"/>
</dbReference>
<dbReference type="EC" id="1.2.1.3" evidence="5"/>
<comment type="caution">
    <text evidence="9">The sequence shown here is derived from an EMBL/GenBank/DDBJ whole genome shotgun (WGS) entry which is preliminary data.</text>
</comment>
<dbReference type="PANTHER" id="PTHR43521">
    <property type="entry name" value="ALPHA-AMINOADIPIC SEMIALDEHYDE DEHYDROGENASE"/>
    <property type="match status" value="1"/>
</dbReference>
<organism evidence="9 10">
    <name type="scientific">Phytohabitans houttuyneae</name>
    <dbReference type="NCBI Taxonomy" id="1076126"/>
    <lineage>
        <taxon>Bacteria</taxon>
        <taxon>Bacillati</taxon>
        <taxon>Actinomycetota</taxon>
        <taxon>Actinomycetes</taxon>
        <taxon>Micromonosporales</taxon>
        <taxon>Micromonosporaceae</taxon>
    </lineage>
</organism>
<keyword evidence="3 7" id="KW-0560">Oxidoreductase</keyword>
<proteinExistence type="inferred from homology"/>
<dbReference type="InterPro" id="IPR044638">
    <property type="entry name" value="ALDH7A1-like"/>
</dbReference>
<evidence type="ECO:0000256" key="1">
    <source>
        <dbReference type="ARBA" id="ARBA00009986"/>
    </source>
</evidence>
<gene>
    <name evidence="9" type="ORF">Phou_061690</name>
</gene>
<dbReference type="PROSITE" id="PS00687">
    <property type="entry name" value="ALDEHYDE_DEHYDR_GLU"/>
    <property type="match status" value="1"/>
</dbReference>
<evidence type="ECO:0000256" key="3">
    <source>
        <dbReference type="ARBA" id="ARBA00023002"/>
    </source>
</evidence>
<dbReference type="EMBL" id="BLPF01000002">
    <property type="protein sequence ID" value="GFJ81989.1"/>
    <property type="molecule type" value="Genomic_DNA"/>
</dbReference>
<evidence type="ECO:0000256" key="6">
    <source>
        <dbReference type="PROSITE-ProRule" id="PRU10007"/>
    </source>
</evidence>
<dbReference type="FunFam" id="3.40.309.10:FF:000018">
    <property type="entry name" value="Alpha-aminoadipic semialdehyde dehydrogenase"/>
    <property type="match status" value="1"/>
</dbReference>
<dbReference type="InterPro" id="IPR015590">
    <property type="entry name" value="Aldehyde_DH_dom"/>
</dbReference>
<evidence type="ECO:0000256" key="2">
    <source>
        <dbReference type="ARBA" id="ARBA00011881"/>
    </source>
</evidence>
<comment type="similarity">
    <text evidence="1 7">Belongs to the aldehyde dehydrogenase family.</text>
</comment>
<keyword evidence="4" id="KW-0520">NAD</keyword>
<dbReference type="InterPro" id="IPR016163">
    <property type="entry name" value="Ald_DH_C"/>
</dbReference>
<evidence type="ECO:0000256" key="5">
    <source>
        <dbReference type="ARBA" id="ARBA00024226"/>
    </source>
</evidence>
<feature type="domain" description="Aldehyde dehydrogenase" evidence="8">
    <location>
        <begin position="31"/>
        <end position="488"/>
    </location>
</feature>
<dbReference type="Pfam" id="PF00171">
    <property type="entry name" value="Aldedh"/>
    <property type="match status" value="1"/>
</dbReference>
<name>A0A6V8KIN8_9ACTN</name>
<evidence type="ECO:0000313" key="10">
    <source>
        <dbReference type="Proteomes" id="UP000482800"/>
    </source>
</evidence>
<dbReference type="InterPro" id="IPR016162">
    <property type="entry name" value="Ald_DH_N"/>
</dbReference>
<feature type="active site" evidence="6">
    <location>
        <position position="262"/>
    </location>
</feature>
<dbReference type="PANTHER" id="PTHR43521:SF1">
    <property type="entry name" value="ALPHA-AMINOADIPIC SEMIALDEHYDE DEHYDROGENASE"/>
    <property type="match status" value="1"/>
</dbReference>
<evidence type="ECO:0000256" key="7">
    <source>
        <dbReference type="RuleBase" id="RU003345"/>
    </source>
</evidence>
<sequence length="508" mass="53231">MSPFPTTADIRSDVQQALGVIGVDLDAVKGDAEVRSPITGEVIFGLAGHSAGDIDGIIGRAAAAFLTWREVPAPVRGRLVKRWGQLLVEHKEDLATLITAEVGKIRSEALGEVQEMIDVTDLAVGQSRQLFGKTMPSERPGHRLAETWHPLGVVAVISAFNFPTAVYAWNTALALVAGDTVVWKPSEVTPLSALATDALLARAAREVGVPADLHHVVLSDRSGGRQLVEDPRVALVSATGSVRMGREIAPVVAARFGRTLLELGGNNAAIVTPSADQDLALRGVVFAAAGTAGQRCTTLRRLIVHTSIADHFVGRIADAYRTLPIGSPTADGVLVGPLISRAAFDAQQAALAAAVDQGGEIVCGGGRVFADDQPSAYYVEPAVVRMPSQTDVVQQETFAPILYVLTYHTLDEAIALNNAVPQGLSSAIFTNDQAEAERFVSVSGSDCGIANVNIGTSGAEIGGAFGGEKETGGGRESGTDSWMAYMRQATNTINFSGQLPLAQGVEFI</sequence>
<dbReference type="SUPFAM" id="SSF53720">
    <property type="entry name" value="ALDH-like"/>
    <property type="match status" value="1"/>
</dbReference>
<evidence type="ECO:0000256" key="4">
    <source>
        <dbReference type="ARBA" id="ARBA00023027"/>
    </source>
</evidence>